<dbReference type="FunFam" id="3.30.70.1730:FF:000005">
    <property type="entry name" value="Ribosome assembly factor mrt4"/>
    <property type="match status" value="1"/>
</dbReference>
<dbReference type="Proteomes" id="UP001054837">
    <property type="component" value="Unassembled WGS sequence"/>
</dbReference>
<dbReference type="GO" id="GO:0006364">
    <property type="term" value="P:rRNA processing"/>
    <property type="evidence" value="ECO:0007669"/>
    <property type="project" value="TreeGrafter"/>
</dbReference>
<protein>
    <recommendedName>
        <fullName evidence="5">Ribosome assembly factor mrt4</fullName>
    </recommendedName>
</protein>
<evidence type="ECO:0000256" key="3">
    <source>
        <dbReference type="ARBA" id="ARBA00022490"/>
    </source>
</evidence>
<accession>A0AAV4N7K8</accession>
<comment type="subunit">
    <text evidence="5">Associates with the pre-60S ribosomal particle.</text>
</comment>
<dbReference type="InterPro" id="IPR001790">
    <property type="entry name" value="Ribosomal_uL10"/>
</dbReference>
<organism evidence="8 9">
    <name type="scientific">Caerostris darwini</name>
    <dbReference type="NCBI Taxonomy" id="1538125"/>
    <lineage>
        <taxon>Eukaryota</taxon>
        <taxon>Metazoa</taxon>
        <taxon>Ecdysozoa</taxon>
        <taxon>Arthropoda</taxon>
        <taxon>Chelicerata</taxon>
        <taxon>Arachnida</taxon>
        <taxon>Araneae</taxon>
        <taxon>Araneomorphae</taxon>
        <taxon>Entelegynae</taxon>
        <taxon>Araneoidea</taxon>
        <taxon>Araneidae</taxon>
        <taxon>Caerostris</taxon>
    </lineage>
</organism>
<evidence type="ECO:0000259" key="7">
    <source>
        <dbReference type="Pfam" id="PF17777"/>
    </source>
</evidence>
<keyword evidence="9" id="KW-1185">Reference proteome</keyword>
<name>A0AAV4N7K8_9ARAC</name>
<dbReference type="CDD" id="cd05796">
    <property type="entry name" value="Ribosomal_P0_like"/>
    <property type="match status" value="1"/>
</dbReference>
<dbReference type="GO" id="GO:0000956">
    <property type="term" value="P:nuclear-transcribed mRNA catabolic process"/>
    <property type="evidence" value="ECO:0007669"/>
    <property type="project" value="TreeGrafter"/>
</dbReference>
<dbReference type="InterPro" id="IPR033867">
    <property type="entry name" value="Mrt4"/>
</dbReference>
<evidence type="ECO:0000256" key="6">
    <source>
        <dbReference type="SAM" id="MobiDB-lite"/>
    </source>
</evidence>
<dbReference type="InterPro" id="IPR051742">
    <property type="entry name" value="Ribosome_Assembly_uL10"/>
</dbReference>
<proteinExistence type="inferred from homology"/>
<feature type="compositionally biased region" description="Basic residues" evidence="6">
    <location>
        <begin position="294"/>
        <end position="308"/>
    </location>
</feature>
<evidence type="ECO:0000256" key="1">
    <source>
        <dbReference type="ARBA" id="ARBA00004046"/>
    </source>
</evidence>
<reference evidence="8 9" key="1">
    <citation type="submission" date="2021-06" db="EMBL/GenBank/DDBJ databases">
        <title>Caerostris darwini draft genome.</title>
        <authorList>
            <person name="Kono N."/>
            <person name="Arakawa K."/>
        </authorList>
    </citation>
    <scope>NUCLEOTIDE SEQUENCE [LARGE SCALE GENOMIC DNA]</scope>
</reference>
<dbReference type="PANTHER" id="PTHR45841:SF1">
    <property type="entry name" value="MRNA TURNOVER PROTEIN 4 HOMOLOG"/>
    <property type="match status" value="1"/>
</dbReference>
<feature type="region of interest" description="Disordered" evidence="6">
    <location>
        <begin position="289"/>
        <end position="326"/>
    </location>
</feature>
<feature type="region of interest" description="Disordered" evidence="6">
    <location>
        <begin position="340"/>
        <end position="377"/>
    </location>
</feature>
<dbReference type="Gene3D" id="3.90.105.20">
    <property type="match status" value="1"/>
</dbReference>
<comment type="similarity">
    <text evidence="2 5">Belongs to the universal ribosomal protein uL10 family.</text>
</comment>
<dbReference type="InterPro" id="IPR040637">
    <property type="entry name" value="Ribosomal_uL10-like_insert"/>
</dbReference>
<dbReference type="InterPro" id="IPR043164">
    <property type="entry name" value="Ribosomal_uL10-like_insert_sf"/>
</dbReference>
<comment type="function">
    <text evidence="1 5">Component of the ribosome assembly machinery. Nuclear paralog of the ribosomal protein P0, it binds pre-60S subunits at an early stage of assembly in the nucleolus, and is replaced by P0 in cytoplasmic pre-60S subunits and mature 80S ribosomes.</text>
</comment>
<dbReference type="GO" id="GO:0030687">
    <property type="term" value="C:preribosome, large subunit precursor"/>
    <property type="evidence" value="ECO:0007669"/>
    <property type="project" value="TreeGrafter"/>
</dbReference>
<gene>
    <name evidence="8" type="primary">MRTO4</name>
    <name evidence="8" type="ORF">CDAR_28871</name>
</gene>
<evidence type="ECO:0000256" key="5">
    <source>
        <dbReference type="RuleBase" id="RU364039"/>
    </source>
</evidence>
<dbReference type="GO" id="GO:0003723">
    <property type="term" value="F:RNA binding"/>
    <property type="evidence" value="ECO:0007669"/>
    <property type="project" value="TreeGrafter"/>
</dbReference>
<keyword evidence="4 5" id="KW-0539">Nucleus</keyword>
<dbReference type="Pfam" id="PF17777">
    <property type="entry name" value="RL10P_insert"/>
    <property type="match status" value="1"/>
</dbReference>
<feature type="domain" description="Large ribosomal subunit protein uL10-like insertion" evidence="7">
    <location>
        <begin position="125"/>
        <end position="194"/>
    </location>
</feature>
<dbReference type="FunFam" id="3.90.105.20:FF:000004">
    <property type="entry name" value="Ribosome assembly factor mrt4"/>
    <property type="match status" value="1"/>
</dbReference>
<evidence type="ECO:0000313" key="8">
    <source>
        <dbReference type="EMBL" id="GIX80827.1"/>
    </source>
</evidence>
<dbReference type="Pfam" id="PF00466">
    <property type="entry name" value="Ribosomal_L10"/>
    <property type="match status" value="1"/>
</dbReference>
<keyword evidence="5" id="KW-0690">Ribosome biogenesis</keyword>
<evidence type="ECO:0000256" key="2">
    <source>
        <dbReference type="ARBA" id="ARBA00008889"/>
    </source>
</evidence>
<keyword evidence="3 5" id="KW-0963">Cytoplasm</keyword>
<dbReference type="AlphaFoldDB" id="A0AAV4N7K8"/>
<dbReference type="EMBL" id="BPLQ01001326">
    <property type="protein sequence ID" value="GIX80827.1"/>
    <property type="molecule type" value="Genomic_DNA"/>
</dbReference>
<comment type="subcellular location">
    <subcellularLocation>
        <location evidence="5">Cytoplasm</location>
    </subcellularLocation>
    <subcellularLocation>
        <location evidence="5">Nucleus</location>
        <location evidence="5">Nucleolus</location>
    </subcellularLocation>
</comment>
<dbReference type="GO" id="GO:0005737">
    <property type="term" value="C:cytoplasm"/>
    <property type="evidence" value="ECO:0007669"/>
    <property type="project" value="UniProtKB-SubCell"/>
</dbReference>
<dbReference type="SUPFAM" id="SSF160369">
    <property type="entry name" value="Ribosomal protein L10-like"/>
    <property type="match status" value="1"/>
</dbReference>
<dbReference type="InterPro" id="IPR043141">
    <property type="entry name" value="Ribosomal_uL10-like_sf"/>
</dbReference>
<sequence length="377" mass="43184">MPKSKRNKQVDLSKTRQKGLEGKKNLYQKIQENVDTYAHVFVFSVADMRNAKMKNLREQWKHSRFFIGKNKVMAMALGRSPEEEYKSNLHKVGQMLKGERGLLFTNQSIDECVKWFESFSEGDYARSGNVATEDVTLSEGPLQQFPHNLEAYLRQLGLPTTLKKGVIHLIQDYVVCRSGDRLSPETARILKLLGYEMAEFRVKLECVWSQDGSFVDFQSGMQDSEAKENISELKHSCTSEKISLIDDPVVHEKTQDLKSVENIEECKKLSMDPTSKDDDVTAMIVDDVSEEPKPKKRKGGAAKKTKTMNKKEIQKDNEENYSEKEKSDIFKITEEKLVESAEKPKKFSPRVTRARAAATKKNVTSELVENKTRKRKM</sequence>
<dbReference type="GO" id="GO:0005730">
    <property type="term" value="C:nucleolus"/>
    <property type="evidence" value="ECO:0007669"/>
    <property type="project" value="UniProtKB-SubCell"/>
</dbReference>
<evidence type="ECO:0000256" key="4">
    <source>
        <dbReference type="ARBA" id="ARBA00023242"/>
    </source>
</evidence>
<feature type="compositionally biased region" description="Basic and acidic residues" evidence="6">
    <location>
        <begin position="309"/>
        <end position="326"/>
    </location>
</feature>
<dbReference type="PANTHER" id="PTHR45841">
    <property type="entry name" value="MRNA TURNOVER PROTEIN 4 MRTO4"/>
    <property type="match status" value="1"/>
</dbReference>
<comment type="caution">
    <text evidence="8">The sequence shown here is derived from an EMBL/GenBank/DDBJ whole genome shotgun (WGS) entry which is preliminary data.</text>
</comment>
<dbReference type="Gene3D" id="3.30.70.1730">
    <property type="match status" value="1"/>
</dbReference>
<dbReference type="GO" id="GO:0000027">
    <property type="term" value="P:ribosomal large subunit assembly"/>
    <property type="evidence" value="ECO:0007669"/>
    <property type="project" value="InterPro"/>
</dbReference>
<evidence type="ECO:0000313" key="9">
    <source>
        <dbReference type="Proteomes" id="UP001054837"/>
    </source>
</evidence>